<evidence type="ECO:0000313" key="17">
    <source>
        <dbReference type="EMBL" id="KAG5681623.1"/>
    </source>
</evidence>
<dbReference type="InterPro" id="IPR001128">
    <property type="entry name" value="Cyt_P450"/>
</dbReference>
<dbReference type="Gene3D" id="1.10.630.10">
    <property type="entry name" value="Cytochrome P450"/>
    <property type="match status" value="1"/>
</dbReference>
<keyword evidence="12 15" id="KW-0503">Monooxygenase</keyword>
<dbReference type="PRINTS" id="PR00465">
    <property type="entry name" value="EP450IV"/>
</dbReference>
<keyword evidence="18" id="KW-1185">Reference proteome</keyword>
<dbReference type="OrthoDB" id="1470350at2759"/>
<keyword evidence="9" id="KW-0492">Microsome</keyword>
<keyword evidence="8" id="KW-0256">Endoplasmic reticulum</keyword>
<name>A0A9J6CID5_POLVA</name>
<proteinExistence type="inferred from homology"/>
<dbReference type="Pfam" id="PF00067">
    <property type="entry name" value="p450"/>
    <property type="match status" value="1"/>
</dbReference>
<dbReference type="EMBL" id="JADBJN010000001">
    <property type="protein sequence ID" value="KAG5681623.1"/>
    <property type="molecule type" value="Genomic_DNA"/>
</dbReference>
<dbReference type="SUPFAM" id="SSF48264">
    <property type="entry name" value="Cytochrome P450"/>
    <property type="match status" value="1"/>
</dbReference>
<organism evidence="17 18">
    <name type="scientific">Polypedilum vanderplanki</name>
    <name type="common">Sleeping chironomid midge</name>
    <dbReference type="NCBI Taxonomy" id="319348"/>
    <lineage>
        <taxon>Eukaryota</taxon>
        <taxon>Metazoa</taxon>
        <taxon>Ecdysozoa</taxon>
        <taxon>Arthropoda</taxon>
        <taxon>Hexapoda</taxon>
        <taxon>Insecta</taxon>
        <taxon>Pterygota</taxon>
        <taxon>Neoptera</taxon>
        <taxon>Endopterygota</taxon>
        <taxon>Diptera</taxon>
        <taxon>Nematocera</taxon>
        <taxon>Chironomoidea</taxon>
        <taxon>Chironomidae</taxon>
        <taxon>Chironominae</taxon>
        <taxon>Polypedilum</taxon>
        <taxon>Polypedilum</taxon>
    </lineage>
</organism>
<evidence type="ECO:0000256" key="7">
    <source>
        <dbReference type="ARBA" id="ARBA00022723"/>
    </source>
</evidence>
<dbReference type="InterPro" id="IPR002403">
    <property type="entry name" value="Cyt_P450_E_grp-IV"/>
</dbReference>
<comment type="caution">
    <text evidence="17">The sequence shown here is derived from an EMBL/GenBank/DDBJ whole genome shotgun (WGS) entry which is preliminary data.</text>
</comment>
<keyword evidence="7 14" id="KW-0479">Metal-binding</keyword>
<keyword evidence="6 14" id="KW-0349">Heme</keyword>
<reference evidence="17" key="1">
    <citation type="submission" date="2021-03" db="EMBL/GenBank/DDBJ databases">
        <title>Chromosome level genome of the anhydrobiotic midge Polypedilum vanderplanki.</title>
        <authorList>
            <person name="Yoshida Y."/>
            <person name="Kikawada T."/>
            <person name="Gusev O."/>
        </authorList>
    </citation>
    <scope>NUCLEOTIDE SEQUENCE</scope>
    <source>
        <strain evidence="17">NIAS01</strain>
        <tissue evidence="17">Whole body or cell culture</tissue>
    </source>
</reference>
<accession>A0A9J6CID5</accession>
<feature type="chain" id="PRO_5039905449" description="Cytochrome P450" evidence="16">
    <location>
        <begin position="21"/>
        <end position="511"/>
    </location>
</feature>
<dbReference type="Proteomes" id="UP001107558">
    <property type="component" value="Chromosome 1"/>
</dbReference>
<feature type="binding site" description="axial binding residue" evidence="14">
    <location>
        <position position="458"/>
    </location>
    <ligand>
        <name>heme</name>
        <dbReference type="ChEBI" id="CHEBI:30413"/>
    </ligand>
    <ligandPart>
        <name>Fe</name>
        <dbReference type="ChEBI" id="CHEBI:18248"/>
    </ligandPart>
</feature>
<dbReference type="InterPro" id="IPR036396">
    <property type="entry name" value="Cyt_P450_sf"/>
</dbReference>
<dbReference type="InterPro" id="IPR050196">
    <property type="entry name" value="Cytochrome_P450_Monoox"/>
</dbReference>
<dbReference type="PANTHER" id="PTHR24291:SF189">
    <property type="entry name" value="CYTOCHROME P450 4C3-RELATED"/>
    <property type="match status" value="1"/>
</dbReference>
<comment type="cofactor">
    <cofactor evidence="1 14">
        <name>heme</name>
        <dbReference type="ChEBI" id="CHEBI:30413"/>
    </cofactor>
</comment>
<comment type="function">
    <text evidence="2">May be involved in the metabolism of insect hormones and in the breakdown of synthetic insecticides.</text>
</comment>
<dbReference type="PANTHER" id="PTHR24291">
    <property type="entry name" value="CYTOCHROME P450 FAMILY 4"/>
    <property type="match status" value="1"/>
</dbReference>
<evidence type="ECO:0000256" key="10">
    <source>
        <dbReference type="ARBA" id="ARBA00023002"/>
    </source>
</evidence>
<dbReference type="PRINTS" id="PR00385">
    <property type="entry name" value="P450"/>
</dbReference>
<evidence type="ECO:0000256" key="1">
    <source>
        <dbReference type="ARBA" id="ARBA00001971"/>
    </source>
</evidence>
<evidence type="ECO:0000256" key="6">
    <source>
        <dbReference type="ARBA" id="ARBA00022617"/>
    </source>
</evidence>
<dbReference type="AlphaFoldDB" id="A0A9J6CID5"/>
<evidence type="ECO:0000256" key="3">
    <source>
        <dbReference type="ARBA" id="ARBA00004174"/>
    </source>
</evidence>
<evidence type="ECO:0000256" key="14">
    <source>
        <dbReference type="PIRSR" id="PIRSR602403-1"/>
    </source>
</evidence>
<evidence type="ECO:0000256" key="2">
    <source>
        <dbReference type="ARBA" id="ARBA00003690"/>
    </source>
</evidence>
<evidence type="ECO:0000256" key="15">
    <source>
        <dbReference type="RuleBase" id="RU000461"/>
    </source>
</evidence>
<evidence type="ECO:0000313" key="18">
    <source>
        <dbReference type="Proteomes" id="UP001107558"/>
    </source>
</evidence>
<evidence type="ECO:0000256" key="16">
    <source>
        <dbReference type="SAM" id="SignalP"/>
    </source>
</evidence>
<sequence>MLLLICSILLTICIIKWMYRDKTLYAFADQIPGPKAFPIIGSSHKILKKSEEDRFKIVQDMLAKYETNEMTRFWLGPVLFIFINEPKLIQQVLNSNDCLEKSFNYKFLRLDKGLLAAKRETWVDHRKFLEDSFRLDVIKSFISIFVDSSNQLVASLSQTKEQDETKIDIFKLVSRSSLTMVLATSFGINASEVHFDDEILKAVEELIKIISLRCHEPVLYFEPIYRMTRNYYREKKYRKRTTYYLDQVLKERRELISPNNNLTTASSVATMRTDITKDEEMGITVQEIPNISLNSHSFIDHMVMQSGAFNDEEIHDHIYTFVAAGYETVALQTFFTLLLLAIHTDMQERVHCEVVNVGDINCESLDKLNYLDRVIKESMRLLPSVPIVGRETREEVVIGDKKIPKGITLLIHLFNLHRRKDIWGDDAHEFNPDRFLPENVAQRHSHSFLPFSEGLRDCIGKVYAMYAIKTMLVTILRKFKVSTDLKFGELSYKADITLKICQNTKIKIEKR</sequence>
<keyword evidence="10 15" id="KW-0560">Oxidoreductase</keyword>
<protein>
    <recommendedName>
        <fullName evidence="19">Cytochrome P450</fullName>
    </recommendedName>
</protein>
<dbReference type="GO" id="GO:0020037">
    <property type="term" value="F:heme binding"/>
    <property type="evidence" value="ECO:0007669"/>
    <property type="project" value="InterPro"/>
</dbReference>
<keyword evidence="11 14" id="KW-0408">Iron</keyword>
<evidence type="ECO:0000256" key="4">
    <source>
        <dbReference type="ARBA" id="ARBA00004406"/>
    </source>
</evidence>
<evidence type="ECO:0008006" key="19">
    <source>
        <dbReference type="Google" id="ProtNLM"/>
    </source>
</evidence>
<feature type="signal peptide" evidence="16">
    <location>
        <begin position="1"/>
        <end position="20"/>
    </location>
</feature>
<keyword evidence="16" id="KW-0732">Signal</keyword>
<evidence type="ECO:0000256" key="9">
    <source>
        <dbReference type="ARBA" id="ARBA00022848"/>
    </source>
</evidence>
<dbReference type="GO" id="GO:0004497">
    <property type="term" value="F:monooxygenase activity"/>
    <property type="evidence" value="ECO:0007669"/>
    <property type="project" value="UniProtKB-KW"/>
</dbReference>
<evidence type="ECO:0000256" key="5">
    <source>
        <dbReference type="ARBA" id="ARBA00010617"/>
    </source>
</evidence>
<evidence type="ECO:0000256" key="8">
    <source>
        <dbReference type="ARBA" id="ARBA00022824"/>
    </source>
</evidence>
<keyword evidence="13" id="KW-0472">Membrane</keyword>
<dbReference type="PROSITE" id="PS00086">
    <property type="entry name" value="CYTOCHROME_P450"/>
    <property type="match status" value="1"/>
</dbReference>
<dbReference type="GO" id="GO:0016705">
    <property type="term" value="F:oxidoreductase activity, acting on paired donors, with incorporation or reduction of molecular oxygen"/>
    <property type="evidence" value="ECO:0007669"/>
    <property type="project" value="InterPro"/>
</dbReference>
<dbReference type="GO" id="GO:0005789">
    <property type="term" value="C:endoplasmic reticulum membrane"/>
    <property type="evidence" value="ECO:0007669"/>
    <property type="project" value="UniProtKB-SubCell"/>
</dbReference>
<dbReference type="GO" id="GO:0005506">
    <property type="term" value="F:iron ion binding"/>
    <property type="evidence" value="ECO:0007669"/>
    <property type="project" value="InterPro"/>
</dbReference>
<evidence type="ECO:0000256" key="12">
    <source>
        <dbReference type="ARBA" id="ARBA00023033"/>
    </source>
</evidence>
<evidence type="ECO:0000256" key="11">
    <source>
        <dbReference type="ARBA" id="ARBA00023004"/>
    </source>
</evidence>
<evidence type="ECO:0000256" key="13">
    <source>
        <dbReference type="ARBA" id="ARBA00023136"/>
    </source>
</evidence>
<dbReference type="InterPro" id="IPR017972">
    <property type="entry name" value="Cyt_P450_CS"/>
</dbReference>
<comment type="similarity">
    <text evidence="5 15">Belongs to the cytochrome P450 family.</text>
</comment>
<gene>
    <name evidence="17" type="ORF">PVAND_011039</name>
</gene>
<comment type="subcellular location">
    <subcellularLocation>
        <location evidence="4">Endoplasmic reticulum membrane</location>
        <topology evidence="4">Peripheral membrane protein</topology>
    </subcellularLocation>
    <subcellularLocation>
        <location evidence="3">Microsome membrane</location>
        <topology evidence="3">Peripheral membrane protein</topology>
    </subcellularLocation>
</comment>